<dbReference type="CDD" id="cd03801">
    <property type="entry name" value="GT4_PimA-like"/>
    <property type="match status" value="1"/>
</dbReference>
<dbReference type="Pfam" id="PF13439">
    <property type="entry name" value="Glyco_transf_4"/>
    <property type="match status" value="1"/>
</dbReference>
<keyword evidence="8" id="KW-1185">Reference proteome</keyword>
<dbReference type="GO" id="GO:0016757">
    <property type="term" value="F:glycosyltransferase activity"/>
    <property type="evidence" value="ECO:0007669"/>
    <property type="project" value="UniProtKB-KW"/>
</dbReference>
<evidence type="ECO:0000313" key="5">
    <source>
        <dbReference type="EMBL" id="GEP05797.1"/>
    </source>
</evidence>
<evidence type="ECO:0000313" key="7">
    <source>
        <dbReference type="Proteomes" id="UP000321960"/>
    </source>
</evidence>
<dbReference type="Gene3D" id="3.40.50.2000">
    <property type="entry name" value="Glycogen Phosphorylase B"/>
    <property type="match status" value="2"/>
</dbReference>
<gene>
    <name evidence="6" type="ORF">GCM10007888_10020</name>
    <name evidence="5" type="ORF">MOX02_38350</name>
</gene>
<evidence type="ECO:0000256" key="3">
    <source>
        <dbReference type="ARBA" id="ARBA00022679"/>
    </source>
</evidence>
<dbReference type="PANTHER" id="PTHR12526">
    <property type="entry name" value="GLYCOSYLTRANSFERASE"/>
    <property type="match status" value="1"/>
</dbReference>
<dbReference type="Proteomes" id="UP000321960">
    <property type="component" value="Unassembled WGS sequence"/>
</dbReference>
<dbReference type="AlphaFoldDB" id="A0A512J761"/>
<keyword evidence="3 5" id="KW-0808">Transferase</keyword>
<dbReference type="EMBL" id="BJZU01000079">
    <property type="protein sequence ID" value="GEP05797.1"/>
    <property type="molecule type" value="Genomic_DNA"/>
</dbReference>
<evidence type="ECO:0000313" key="8">
    <source>
        <dbReference type="Proteomes" id="UP001156856"/>
    </source>
</evidence>
<feature type="domain" description="Glycosyltransferase subfamily 4-like N-terminal" evidence="4">
    <location>
        <begin position="56"/>
        <end position="165"/>
    </location>
</feature>
<accession>A0A512J761</accession>
<dbReference type="Proteomes" id="UP001156856">
    <property type="component" value="Unassembled WGS sequence"/>
</dbReference>
<sequence length="380" mass="40516">MSRRIRVLCVTPTGPEGRGGIDRLYSYLRTGEAPCWAGIDLRFAASRGPIEGALWPLAFPLHLAGIAWMLVRFRPDIVHINFANRGSAWRKYAILRLAKLLGARVAAHLHDSVPEESIRARNLEGRLFLAICRGVDRLIVLGRPTAERVASHGVAADRIRVLLNGTPDFASGLALPKRRAPGAPVEILLAGRVGPRKGAGVLVEALALLAQRGVAGWRCTIAGDGEIEPFAALARNGGVDDRIRFTSWLGSDAVHALMREADIVVLPSLVEALPLSLIEGACGGAALLATPVSNTSEIVRDGVNGQLLPRDPKVFADAIAALIADPDRLGAMQAASRRHFLDAFTIGAFETELCRIYTDLAGGTGTRTAPTAQLVLGDRA</sequence>
<evidence type="ECO:0000256" key="2">
    <source>
        <dbReference type="ARBA" id="ARBA00022676"/>
    </source>
</evidence>
<proteinExistence type="inferred from homology"/>
<evidence type="ECO:0000313" key="6">
    <source>
        <dbReference type="EMBL" id="GLS62621.1"/>
    </source>
</evidence>
<evidence type="ECO:0000256" key="1">
    <source>
        <dbReference type="ARBA" id="ARBA00009481"/>
    </source>
</evidence>
<reference evidence="5 7" key="3">
    <citation type="submission" date="2019-07" db="EMBL/GenBank/DDBJ databases">
        <title>Whole genome shotgun sequence of Methylobacterium oxalidis NBRC 107715.</title>
        <authorList>
            <person name="Hosoyama A."/>
            <person name="Uohara A."/>
            <person name="Ohji S."/>
            <person name="Ichikawa N."/>
        </authorList>
    </citation>
    <scope>NUCLEOTIDE SEQUENCE [LARGE SCALE GENOMIC DNA]</scope>
    <source>
        <strain evidence="5 7">NBRC 107715</strain>
    </source>
</reference>
<dbReference type="EMBL" id="BSPK01000016">
    <property type="protein sequence ID" value="GLS62621.1"/>
    <property type="molecule type" value="Genomic_DNA"/>
</dbReference>
<comment type="caution">
    <text evidence="5">The sequence shown here is derived from an EMBL/GenBank/DDBJ whole genome shotgun (WGS) entry which is preliminary data.</text>
</comment>
<protein>
    <submittedName>
        <fullName evidence="5">Glycosyl transferase</fullName>
    </submittedName>
</protein>
<reference evidence="6" key="1">
    <citation type="journal article" date="2014" name="Int. J. Syst. Evol. Microbiol.">
        <title>Complete genome of a new Firmicutes species belonging to the dominant human colonic microbiota ('Ruminococcus bicirculans') reveals two chromosomes and a selective capacity to utilize plant glucans.</title>
        <authorList>
            <consortium name="NISC Comparative Sequencing Program"/>
            <person name="Wegmann U."/>
            <person name="Louis P."/>
            <person name="Goesmann A."/>
            <person name="Henrissat B."/>
            <person name="Duncan S.H."/>
            <person name="Flint H.J."/>
        </authorList>
    </citation>
    <scope>NUCLEOTIDE SEQUENCE</scope>
    <source>
        <strain evidence="6">NBRC 107715</strain>
    </source>
</reference>
<dbReference type="SUPFAM" id="SSF53756">
    <property type="entry name" value="UDP-Glycosyltransferase/glycogen phosphorylase"/>
    <property type="match status" value="1"/>
</dbReference>
<dbReference type="PANTHER" id="PTHR12526:SF640">
    <property type="entry name" value="COLANIC ACID BIOSYNTHESIS GLYCOSYLTRANSFERASE WCAL-RELATED"/>
    <property type="match status" value="1"/>
</dbReference>
<comment type="similarity">
    <text evidence="1">Belongs to the glycosyltransferase group 1 family. Glycosyltransferase 4 subfamily.</text>
</comment>
<reference evidence="6" key="4">
    <citation type="submission" date="2023-01" db="EMBL/GenBank/DDBJ databases">
        <title>Draft genome sequence of Methylobacterium oxalidis strain NBRC 107715.</title>
        <authorList>
            <person name="Sun Q."/>
            <person name="Mori K."/>
        </authorList>
    </citation>
    <scope>NUCLEOTIDE SEQUENCE</scope>
    <source>
        <strain evidence="6">NBRC 107715</strain>
    </source>
</reference>
<keyword evidence="2" id="KW-0328">Glycosyltransferase</keyword>
<organism evidence="5 7">
    <name type="scientific">Methylobacterium oxalidis</name>
    <dbReference type="NCBI Taxonomy" id="944322"/>
    <lineage>
        <taxon>Bacteria</taxon>
        <taxon>Pseudomonadati</taxon>
        <taxon>Pseudomonadota</taxon>
        <taxon>Alphaproteobacteria</taxon>
        <taxon>Hyphomicrobiales</taxon>
        <taxon>Methylobacteriaceae</taxon>
        <taxon>Methylobacterium</taxon>
    </lineage>
</organism>
<reference evidence="8" key="2">
    <citation type="journal article" date="2019" name="Int. J. Syst. Evol. Microbiol.">
        <title>The Global Catalogue of Microorganisms (GCM) 10K type strain sequencing project: providing services to taxonomists for standard genome sequencing and annotation.</title>
        <authorList>
            <consortium name="The Broad Institute Genomics Platform"/>
            <consortium name="The Broad Institute Genome Sequencing Center for Infectious Disease"/>
            <person name="Wu L."/>
            <person name="Ma J."/>
        </authorList>
    </citation>
    <scope>NUCLEOTIDE SEQUENCE [LARGE SCALE GENOMIC DNA]</scope>
    <source>
        <strain evidence="8">NBRC 107715</strain>
    </source>
</reference>
<evidence type="ECO:0000259" key="4">
    <source>
        <dbReference type="Pfam" id="PF13439"/>
    </source>
</evidence>
<dbReference type="RefSeq" id="WP_147027338.1">
    <property type="nucleotide sequence ID" value="NZ_BJZU01000079.1"/>
</dbReference>
<dbReference type="OrthoDB" id="9790710at2"/>
<dbReference type="InterPro" id="IPR028098">
    <property type="entry name" value="Glyco_trans_4-like_N"/>
</dbReference>
<dbReference type="Pfam" id="PF13692">
    <property type="entry name" value="Glyco_trans_1_4"/>
    <property type="match status" value="1"/>
</dbReference>
<name>A0A512J761_9HYPH</name>